<keyword evidence="2" id="KW-1185">Reference proteome</keyword>
<dbReference type="Proteomes" id="UP000640614">
    <property type="component" value="Unassembled WGS sequence"/>
</dbReference>
<gene>
    <name evidence="1" type="ORF">C4F50_12170</name>
</gene>
<reference evidence="1 2" key="1">
    <citation type="submission" date="2018-07" db="EMBL/GenBank/DDBJ databases">
        <title>Genome assembly of strain KB82.</title>
        <authorList>
            <person name="Kukolya J."/>
            <person name="Horvath B."/>
            <person name="Nagy I."/>
            <person name="Toth A."/>
        </authorList>
    </citation>
    <scope>NUCLEOTIDE SEQUENCE [LARGE SCALE GENOMIC DNA]</scope>
    <source>
        <strain evidence="1 2">Kb82</strain>
    </source>
</reference>
<dbReference type="EMBL" id="PRDM01000002">
    <property type="protein sequence ID" value="MBE8725702.1"/>
    <property type="molecule type" value="Genomic_DNA"/>
</dbReference>
<organism evidence="1 2">
    <name type="scientific">Flavobacterium hungaricum</name>
    <dbReference type="NCBI Taxonomy" id="2082725"/>
    <lineage>
        <taxon>Bacteria</taxon>
        <taxon>Pseudomonadati</taxon>
        <taxon>Bacteroidota</taxon>
        <taxon>Flavobacteriia</taxon>
        <taxon>Flavobacteriales</taxon>
        <taxon>Flavobacteriaceae</taxon>
        <taxon>Flavobacterium</taxon>
    </lineage>
</organism>
<evidence type="ECO:0000313" key="1">
    <source>
        <dbReference type="EMBL" id="MBE8725702.1"/>
    </source>
</evidence>
<comment type="caution">
    <text evidence="1">The sequence shown here is derived from an EMBL/GenBank/DDBJ whole genome shotgun (WGS) entry which is preliminary data.</text>
</comment>
<protein>
    <recommendedName>
        <fullName evidence="3">Lipocalin-like domain-containing protein</fullName>
    </recommendedName>
</protein>
<proteinExistence type="predicted"/>
<evidence type="ECO:0008006" key="3">
    <source>
        <dbReference type="Google" id="ProtNLM"/>
    </source>
</evidence>
<evidence type="ECO:0000313" key="2">
    <source>
        <dbReference type="Proteomes" id="UP000640614"/>
    </source>
</evidence>
<sequence length="163" mass="19564">MNTIKLFVFASLVFLSFYFDGIDKKIIGNWEYQYSLIDNKPQKIEFDIVCPVQKMSFQKCNDQKDIQKMPEIVRNLRKNNLFKNISCKTYNNGQLIQTYFPVVRRFEKEKDTTYIIDNYGNRLKSDYYIDKIANDTLIIYDGKVYNIGEKRNYSVKHIYVRKQ</sequence>
<dbReference type="RefSeq" id="WP_194138902.1">
    <property type="nucleotide sequence ID" value="NZ_PRDM01000002.1"/>
</dbReference>
<accession>A0ABR9TK09</accession>
<name>A0ABR9TK09_9FLAO</name>